<evidence type="ECO:0000256" key="1">
    <source>
        <dbReference type="SAM" id="Phobius"/>
    </source>
</evidence>
<evidence type="ECO:0000313" key="3">
    <source>
        <dbReference type="Proteomes" id="UP000561726"/>
    </source>
</evidence>
<dbReference type="AlphaFoldDB" id="A0A7W8ZYC6"/>
<reference evidence="2 3" key="1">
    <citation type="submission" date="2020-08" db="EMBL/GenBank/DDBJ databases">
        <title>Sequencing the genomes of 1000 actinobacteria strains.</title>
        <authorList>
            <person name="Klenk H.-P."/>
        </authorList>
    </citation>
    <scope>NUCLEOTIDE SEQUENCE [LARGE SCALE GENOMIC DNA]</scope>
    <source>
        <strain evidence="2 3">DSM 21065</strain>
    </source>
</reference>
<proteinExistence type="predicted"/>
<protein>
    <submittedName>
        <fullName evidence="2">Uncharacterized protein</fullName>
    </submittedName>
</protein>
<keyword evidence="1" id="KW-1133">Transmembrane helix</keyword>
<comment type="caution">
    <text evidence="2">The sequence shown here is derived from an EMBL/GenBank/DDBJ whole genome shotgun (WGS) entry which is preliminary data.</text>
</comment>
<organism evidence="2 3">
    <name type="scientific">Cryobacterium roopkundense</name>
    <dbReference type="NCBI Taxonomy" id="1001240"/>
    <lineage>
        <taxon>Bacteria</taxon>
        <taxon>Bacillati</taxon>
        <taxon>Actinomycetota</taxon>
        <taxon>Actinomycetes</taxon>
        <taxon>Micrococcales</taxon>
        <taxon>Microbacteriaceae</taxon>
        <taxon>Cryobacterium</taxon>
    </lineage>
</organism>
<sequence>MHPFIWFVLALSSFVVMVATFVVGAAASGLDVVEKCAEAGQSIDRAYLEEHRREFTRIFPMHSMCSATFDLVPAWVNPVLLIAAVLTLVLSTSCIVSTIARAKSRHQGRSVHEES</sequence>
<feature type="transmembrane region" description="Helical" evidence="1">
    <location>
        <begin position="79"/>
        <end position="100"/>
    </location>
</feature>
<dbReference type="RefSeq" id="WP_152602375.1">
    <property type="nucleotide sequence ID" value="NZ_JACHBQ010000001.1"/>
</dbReference>
<dbReference type="OrthoDB" id="3385752at2"/>
<dbReference type="Proteomes" id="UP000561726">
    <property type="component" value="Unassembled WGS sequence"/>
</dbReference>
<keyword evidence="1" id="KW-0472">Membrane</keyword>
<keyword evidence="1" id="KW-0812">Transmembrane</keyword>
<dbReference type="EMBL" id="JACHBQ010000001">
    <property type="protein sequence ID" value="MBB5642313.1"/>
    <property type="molecule type" value="Genomic_DNA"/>
</dbReference>
<name>A0A7W8ZYC6_9MICO</name>
<evidence type="ECO:0000313" key="2">
    <source>
        <dbReference type="EMBL" id="MBB5642313.1"/>
    </source>
</evidence>
<gene>
    <name evidence="2" type="ORF">BJ997_002861</name>
</gene>
<accession>A0A7W8ZYC6</accession>